<dbReference type="AlphaFoldDB" id="G7JYM8"/>
<evidence type="ECO:0000313" key="3">
    <source>
        <dbReference type="EnsemblPlants" id="AES94362"/>
    </source>
</evidence>
<reference evidence="2 4" key="1">
    <citation type="journal article" date="2011" name="Nature">
        <title>The Medicago genome provides insight into the evolution of rhizobial symbioses.</title>
        <authorList>
            <person name="Young N.D."/>
            <person name="Debelle F."/>
            <person name="Oldroyd G.E."/>
            <person name="Geurts R."/>
            <person name="Cannon S.B."/>
            <person name="Udvardi M.K."/>
            <person name="Benedito V.A."/>
            <person name="Mayer K.F."/>
            <person name="Gouzy J."/>
            <person name="Schoof H."/>
            <person name="Van de Peer Y."/>
            <person name="Proost S."/>
            <person name="Cook D.R."/>
            <person name="Meyers B.C."/>
            <person name="Spannagl M."/>
            <person name="Cheung F."/>
            <person name="De Mita S."/>
            <person name="Krishnakumar V."/>
            <person name="Gundlach H."/>
            <person name="Zhou S."/>
            <person name="Mudge J."/>
            <person name="Bharti A.K."/>
            <person name="Murray J.D."/>
            <person name="Naoumkina M.A."/>
            <person name="Rosen B."/>
            <person name="Silverstein K.A."/>
            <person name="Tang H."/>
            <person name="Rombauts S."/>
            <person name="Zhao P.X."/>
            <person name="Zhou P."/>
            <person name="Barbe V."/>
            <person name="Bardou P."/>
            <person name="Bechner M."/>
            <person name="Bellec A."/>
            <person name="Berger A."/>
            <person name="Berges H."/>
            <person name="Bidwell S."/>
            <person name="Bisseling T."/>
            <person name="Choisne N."/>
            <person name="Couloux A."/>
            <person name="Denny R."/>
            <person name="Deshpande S."/>
            <person name="Dai X."/>
            <person name="Doyle J.J."/>
            <person name="Dudez A.M."/>
            <person name="Farmer A.D."/>
            <person name="Fouteau S."/>
            <person name="Franken C."/>
            <person name="Gibelin C."/>
            <person name="Gish J."/>
            <person name="Goldstein S."/>
            <person name="Gonzalez A.J."/>
            <person name="Green P.J."/>
            <person name="Hallab A."/>
            <person name="Hartog M."/>
            <person name="Hua A."/>
            <person name="Humphray S.J."/>
            <person name="Jeong D.H."/>
            <person name="Jing Y."/>
            <person name="Jocker A."/>
            <person name="Kenton S.M."/>
            <person name="Kim D.J."/>
            <person name="Klee K."/>
            <person name="Lai H."/>
            <person name="Lang C."/>
            <person name="Lin S."/>
            <person name="Macmil S.L."/>
            <person name="Magdelenat G."/>
            <person name="Matthews L."/>
            <person name="McCorrison J."/>
            <person name="Monaghan E.L."/>
            <person name="Mun J.H."/>
            <person name="Najar F.Z."/>
            <person name="Nicholson C."/>
            <person name="Noirot C."/>
            <person name="O'Bleness M."/>
            <person name="Paule C.R."/>
            <person name="Poulain J."/>
            <person name="Prion F."/>
            <person name="Qin B."/>
            <person name="Qu C."/>
            <person name="Retzel E.F."/>
            <person name="Riddle C."/>
            <person name="Sallet E."/>
            <person name="Samain S."/>
            <person name="Samson N."/>
            <person name="Sanders I."/>
            <person name="Saurat O."/>
            <person name="Scarpelli C."/>
            <person name="Schiex T."/>
            <person name="Segurens B."/>
            <person name="Severin A.J."/>
            <person name="Sherrier D.J."/>
            <person name="Shi R."/>
            <person name="Sims S."/>
            <person name="Singer S.R."/>
            <person name="Sinharoy S."/>
            <person name="Sterck L."/>
            <person name="Viollet A."/>
            <person name="Wang B.B."/>
            <person name="Wang K."/>
            <person name="Wang M."/>
            <person name="Wang X."/>
            <person name="Warfsmann J."/>
            <person name="Weissenbach J."/>
            <person name="White D.D."/>
            <person name="White J.D."/>
            <person name="Wiley G.B."/>
            <person name="Wincker P."/>
            <person name="Xing Y."/>
            <person name="Yang L."/>
            <person name="Yao Z."/>
            <person name="Ying F."/>
            <person name="Zhai J."/>
            <person name="Zhou L."/>
            <person name="Zuber A."/>
            <person name="Denarie J."/>
            <person name="Dixon R.A."/>
            <person name="May G.D."/>
            <person name="Schwartz D.C."/>
            <person name="Rogers J."/>
            <person name="Quetier F."/>
            <person name="Town C.D."/>
            <person name="Roe B.A."/>
        </authorList>
    </citation>
    <scope>NUCLEOTIDE SEQUENCE [LARGE SCALE GENOMIC DNA]</scope>
    <source>
        <strain evidence="2">A17</strain>
        <strain evidence="3 4">cv. Jemalong A17</strain>
    </source>
</reference>
<dbReference type="PaxDb" id="3880-AES94362"/>
<feature type="region of interest" description="Disordered" evidence="1">
    <location>
        <begin position="1"/>
        <end position="35"/>
    </location>
</feature>
<reference evidence="2 4" key="2">
    <citation type="journal article" date="2014" name="BMC Genomics">
        <title>An improved genome release (version Mt4.0) for the model legume Medicago truncatula.</title>
        <authorList>
            <person name="Tang H."/>
            <person name="Krishnakumar V."/>
            <person name="Bidwell S."/>
            <person name="Rosen B."/>
            <person name="Chan A."/>
            <person name="Zhou S."/>
            <person name="Gentzbittel L."/>
            <person name="Childs K.L."/>
            <person name="Yandell M."/>
            <person name="Gundlach H."/>
            <person name="Mayer K.F."/>
            <person name="Schwartz D.C."/>
            <person name="Town C.D."/>
        </authorList>
    </citation>
    <scope>GENOME REANNOTATION</scope>
    <source>
        <strain evidence="3 4">cv. Jemalong A17</strain>
    </source>
</reference>
<organism evidence="2 4">
    <name type="scientific">Medicago truncatula</name>
    <name type="common">Barrel medic</name>
    <name type="synonym">Medicago tribuloides</name>
    <dbReference type="NCBI Taxonomy" id="3880"/>
    <lineage>
        <taxon>Eukaryota</taxon>
        <taxon>Viridiplantae</taxon>
        <taxon>Streptophyta</taxon>
        <taxon>Embryophyta</taxon>
        <taxon>Tracheophyta</taxon>
        <taxon>Spermatophyta</taxon>
        <taxon>Magnoliopsida</taxon>
        <taxon>eudicotyledons</taxon>
        <taxon>Gunneridae</taxon>
        <taxon>Pentapetalae</taxon>
        <taxon>rosids</taxon>
        <taxon>fabids</taxon>
        <taxon>Fabales</taxon>
        <taxon>Fabaceae</taxon>
        <taxon>Papilionoideae</taxon>
        <taxon>50 kb inversion clade</taxon>
        <taxon>NPAAA clade</taxon>
        <taxon>Hologalegina</taxon>
        <taxon>IRL clade</taxon>
        <taxon>Trifolieae</taxon>
        <taxon>Medicago</taxon>
    </lineage>
</organism>
<evidence type="ECO:0000256" key="1">
    <source>
        <dbReference type="SAM" id="MobiDB-lite"/>
    </source>
</evidence>
<dbReference type="HOGENOM" id="CLU_1071050_0_0_1"/>
<accession>G7JYM8</accession>
<gene>
    <name evidence="2" type="ordered locus">MTR_5g013600</name>
</gene>
<sequence length="260" mass="29790">MQQAAGTYHDSSPQKLTSKTSAVSTPAVPTTHKRGKMQSSTYLTIVLDQILNVERSKCITMMKSFFLSSEPFVYWMEWMLAKLQQICLHIMSNVLGHPSISWLLSTTWVYFLRSRRESEQLEVTMQPRKDTCSMKSLLLINFCYVAHSGRSIVTVSSIEGSLMLLKYQKVTFNLCLFLEILACSKKDRILGVVSSFLIYTWKMKSYFKMLLVMLRKTLSRKLKKNGKISKATVVTLEDLEQDNHDSSLPVTVLQNFRLSS</sequence>
<reference evidence="3" key="3">
    <citation type="submission" date="2015-04" db="UniProtKB">
        <authorList>
            <consortium name="EnsemblPlants"/>
        </authorList>
    </citation>
    <scope>IDENTIFICATION</scope>
    <source>
        <strain evidence="3">cv. Jemalong A17</strain>
    </source>
</reference>
<name>G7JYM8_MEDTR</name>
<protein>
    <submittedName>
        <fullName evidence="2 3">Uncharacterized protein</fullName>
    </submittedName>
</protein>
<keyword evidence="4" id="KW-1185">Reference proteome</keyword>
<feature type="compositionally biased region" description="Polar residues" evidence="1">
    <location>
        <begin position="1"/>
        <end position="28"/>
    </location>
</feature>
<evidence type="ECO:0000313" key="4">
    <source>
        <dbReference type="Proteomes" id="UP000002051"/>
    </source>
</evidence>
<dbReference type="Proteomes" id="UP000002051">
    <property type="component" value="Chromosome 5"/>
</dbReference>
<accession>A0A0C3XBH7</accession>
<dbReference type="EMBL" id="CM001221">
    <property type="protein sequence ID" value="AES94362.2"/>
    <property type="molecule type" value="Genomic_DNA"/>
</dbReference>
<evidence type="ECO:0000313" key="2">
    <source>
        <dbReference type="EMBL" id="AES94362.2"/>
    </source>
</evidence>
<dbReference type="EnsemblPlants" id="AES94362">
    <property type="protein sequence ID" value="AES94362"/>
    <property type="gene ID" value="MTR_5g013600"/>
</dbReference>
<proteinExistence type="predicted"/>